<evidence type="ECO:0000256" key="1">
    <source>
        <dbReference type="SAM" id="MobiDB-lite"/>
    </source>
</evidence>
<gene>
    <name evidence="2" type="ORF">CHLRE_02g102150v5</name>
</gene>
<evidence type="ECO:0000313" key="2">
    <source>
        <dbReference type="EMBL" id="PNW86938.1"/>
    </source>
</evidence>
<feature type="compositionally biased region" description="Acidic residues" evidence="1">
    <location>
        <begin position="25"/>
        <end position="37"/>
    </location>
</feature>
<feature type="compositionally biased region" description="Low complexity" evidence="1">
    <location>
        <begin position="1"/>
        <end position="24"/>
    </location>
</feature>
<reference evidence="2 3" key="1">
    <citation type="journal article" date="2007" name="Science">
        <title>The Chlamydomonas genome reveals the evolution of key animal and plant functions.</title>
        <authorList>
            <person name="Merchant S.S."/>
            <person name="Prochnik S.E."/>
            <person name="Vallon O."/>
            <person name="Harris E.H."/>
            <person name="Karpowicz S.J."/>
            <person name="Witman G.B."/>
            <person name="Terry A."/>
            <person name="Salamov A."/>
            <person name="Fritz-Laylin L.K."/>
            <person name="Marechal-Drouard L."/>
            <person name="Marshall W.F."/>
            <person name="Qu L.H."/>
            <person name="Nelson D.R."/>
            <person name="Sanderfoot A.A."/>
            <person name="Spalding M.H."/>
            <person name="Kapitonov V.V."/>
            <person name="Ren Q."/>
            <person name="Ferris P."/>
            <person name="Lindquist E."/>
            <person name="Shapiro H."/>
            <person name="Lucas S.M."/>
            <person name="Grimwood J."/>
            <person name="Schmutz J."/>
            <person name="Cardol P."/>
            <person name="Cerutti H."/>
            <person name="Chanfreau G."/>
            <person name="Chen C.L."/>
            <person name="Cognat V."/>
            <person name="Croft M.T."/>
            <person name="Dent R."/>
            <person name="Dutcher S."/>
            <person name="Fernandez E."/>
            <person name="Fukuzawa H."/>
            <person name="Gonzalez-Ballester D."/>
            <person name="Gonzalez-Halphen D."/>
            <person name="Hallmann A."/>
            <person name="Hanikenne M."/>
            <person name="Hippler M."/>
            <person name="Inwood W."/>
            <person name="Jabbari K."/>
            <person name="Kalanon M."/>
            <person name="Kuras R."/>
            <person name="Lefebvre P.A."/>
            <person name="Lemaire S.D."/>
            <person name="Lobanov A.V."/>
            <person name="Lohr M."/>
            <person name="Manuell A."/>
            <person name="Meier I."/>
            <person name="Mets L."/>
            <person name="Mittag M."/>
            <person name="Mittelmeier T."/>
            <person name="Moroney J.V."/>
            <person name="Moseley J."/>
            <person name="Napoli C."/>
            <person name="Nedelcu A.M."/>
            <person name="Niyogi K."/>
            <person name="Novoselov S.V."/>
            <person name="Paulsen I.T."/>
            <person name="Pazour G."/>
            <person name="Purton S."/>
            <person name="Ral J.P."/>
            <person name="Riano-Pachon D.M."/>
            <person name="Riekhof W."/>
            <person name="Rymarquis L."/>
            <person name="Schroda M."/>
            <person name="Stern D."/>
            <person name="Umen J."/>
            <person name="Willows R."/>
            <person name="Wilson N."/>
            <person name="Zimmer S.L."/>
            <person name="Allmer J."/>
            <person name="Balk J."/>
            <person name="Bisova K."/>
            <person name="Chen C.J."/>
            <person name="Elias M."/>
            <person name="Gendler K."/>
            <person name="Hauser C."/>
            <person name="Lamb M.R."/>
            <person name="Ledford H."/>
            <person name="Long J.C."/>
            <person name="Minagawa J."/>
            <person name="Page M.D."/>
            <person name="Pan J."/>
            <person name="Pootakham W."/>
            <person name="Roje S."/>
            <person name="Rose A."/>
            <person name="Stahlberg E."/>
            <person name="Terauchi A.M."/>
            <person name="Yang P."/>
            <person name="Ball S."/>
            <person name="Bowler C."/>
            <person name="Dieckmann C.L."/>
            <person name="Gladyshev V.N."/>
            <person name="Green P."/>
            <person name="Jorgensen R."/>
            <person name="Mayfield S."/>
            <person name="Mueller-Roeber B."/>
            <person name="Rajamani S."/>
            <person name="Sayre R.T."/>
            <person name="Brokstein P."/>
            <person name="Dubchak I."/>
            <person name="Goodstein D."/>
            <person name="Hornick L."/>
            <person name="Huang Y.W."/>
            <person name="Jhaveri J."/>
            <person name="Luo Y."/>
            <person name="Martinez D."/>
            <person name="Ngau W.C."/>
            <person name="Otillar B."/>
            <person name="Poliakov A."/>
            <person name="Porter A."/>
            <person name="Szajkowski L."/>
            <person name="Werner G."/>
            <person name="Zhou K."/>
            <person name="Grigoriev I.V."/>
            <person name="Rokhsar D.S."/>
            <person name="Grossman A.R."/>
        </authorList>
    </citation>
    <scope>NUCLEOTIDE SEQUENCE [LARGE SCALE GENOMIC DNA]</scope>
    <source>
        <strain evidence="3">CC-503</strain>
    </source>
</reference>
<proteinExistence type="predicted"/>
<evidence type="ECO:0000313" key="3">
    <source>
        <dbReference type="Proteomes" id="UP000006906"/>
    </source>
</evidence>
<dbReference type="GeneID" id="5725349"/>
<accession>A8I4P7</accession>
<sequence length="71" mass="7924">MQPKGQSQGQSQSQSQVKQQGLADPDLDLADFDDADAGFDAPPQFQEKLLDADFFNQFPDDFDESDMEIPK</sequence>
<dbReference type="EMBL" id="CM008963">
    <property type="protein sequence ID" value="PNW86938.1"/>
    <property type="molecule type" value="Genomic_DNA"/>
</dbReference>
<name>A8I4P7_CHLRE</name>
<dbReference type="Gramene" id="PNW86938">
    <property type="protein sequence ID" value="PNW86938"/>
    <property type="gene ID" value="CHLRE_02g102150v5"/>
</dbReference>
<dbReference type="InParanoid" id="A8I4P7"/>
<dbReference type="Proteomes" id="UP000006906">
    <property type="component" value="Chromosome 2"/>
</dbReference>
<dbReference type="RefSeq" id="XP_001700007.1">
    <property type="nucleotide sequence ID" value="XM_001699955.2"/>
</dbReference>
<protein>
    <submittedName>
        <fullName evidence="2">Uncharacterized protein</fullName>
    </submittedName>
</protein>
<dbReference type="KEGG" id="cre:CHLRE_02g102150v5"/>
<dbReference type="PaxDb" id="3055-EDP07703"/>
<keyword evidence="3" id="KW-1185">Reference proteome</keyword>
<dbReference type="AlphaFoldDB" id="A8I4P7"/>
<feature type="region of interest" description="Disordered" evidence="1">
    <location>
        <begin position="1"/>
        <end position="44"/>
    </location>
</feature>
<organism evidence="2 3">
    <name type="scientific">Chlamydomonas reinhardtii</name>
    <name type="common">Chlamydomonas smithii</name>
    <dbReference type="NCBI Taxonomy" id="3055"/>
    <lineage>
        <taxon>Eukaryota</taxon>
        <taxon>Viridiplantae</taxon>
        <taxon>Chlorophyta</taxon>
        <taxon>core chlorophytes</taxon>
        <taxon>Chlorophyceae</taxon>
        <taxon>CS clade</taxon>
        <taxon>Chlamydomonadales</taxon>
        <taxon>Chlamydomonadaceae</taxon>
        <taxon>Chlamydomonas</taxon>
    </lineage>
</organism>
<dbReference type="HOGENOM" id="CLU_2743609_0_0_1"/>